<dbReference type="Gene3D" id="1.10.1040.10">
    <property type="entry name" value="N-(1-d-carboxylethyl)-l-norvaline Dehydrogenase, domain 2"/>
    <property type="match status" value="1"/>
</dbReference>
<dbReference type="SUPFAM" id="SSF48179">
    <property type="entry name" value="6-phosphogluconate dehydrogenase C-terminal domain-like"/>
    <property type="match status" value="1"/>
</dbReference>
<evidence type="ECO:0000313" key="2">
    <source>
        <dbReference type="EMBL" id="EGG11641.1"/>
    </source>
</evidence>
<dbReference type="Gene3D" id="3.40.50.720">
    <property type="entry name" value="NAD(P)-binding Rossmann-like Domain"/>
    <property type="match status" value="1"/>
</dbReference>
<dbReference type="OrthoDB" id="4394513at2759"/>
<organism evidence="3">
    <name type="scientific">Melampsora larici-populina (strain 98AG31 / pathotype 3-4-7)</name>
    <name type="common">Poplar leaf rust fungus</name>
    <dbReference type="NCBI Taxonomy" id="747676"/>
    <lineage>
        <taxon>Eukaryota</taxon>
        <taxon>Fungi</taxon>
        <taxon>Dikarya</taxon>
        <taxon>Basidiomycota</taxon>
        <taxon>Pucciniomycotina</taxon>
        <taxon>Pucciniomycetes</taxon>
        <taxon>Pucciniales</taxon>
        <taxon>Melampsoraceae</taxon>
        <taxon>Melampsora</taxon>
    </lineage>
</organism>
<dbReference type="Pfam" id="PF02317">
    <property type="entry name" value="Octopine_DH"/>
    <property type="match status" value="1"/>
</dbReference>
<name>F4R8B0_MELLP</name>
<sequence>MNQIPRVGYIGCGAAGLTSALDFNRRFGTKALMFLDFNHPGHSNEVIKQGSVESCLEMKGQFELDFESNIDKFIQRSDWICILSTSIGHEEIIEKFAKHKENLKSINFVWFTGNGIGLIAHEKLEPLNTFESSSIPYVCSAGSSEDGKIKICVNAFKKRLVVASYHKPDDETKLELEKIVGLPIDFENQSNFLELILVTYNGLLHPPIMLNSQKEIQERRELYFYRDLMTKEVCKETIQAWEELCEISNLLKLKQPDHPVKIANQNYGNDYDLSIDGLRSWAAESDILNYRPNLPNSMKSRQLDEEMRSICSIWFSIGKALGVKMFTIESWLKRASEINDLNYFEIGRDLNFLGLNDDAGVDQIRERFKISST</sequence>
<dbReference type="AlphaFoldDB" id="F4R8B0"/>
<gene>
    <name evidence="2" type="ORF">MELLADRAFT_102435</name>
</gene>
<dbReference type="eggNOG" id="ENOG502SNPW">
    <property type="taxonomic scope" value="Eukaryota"/>
</dbReference>
<accession>F4R8B0</accession>
<reference evidence="3" key="1">
    <citation type="journal article" date="2011" name="Proc. Natl. Acad. Sci. U.S.A.">
        <title>Obligate biotrophy features unraveled by the genomic analysis of rust fungi.</title>
        <authorList>
            <person name="Duplessis S."/>
            <person name="Cuomo C.A."/>
            <person name="Lin Y.-C."/>
            <person name="Aerts A."/>
            <person name="Tisserant E."/>
            <person name="Veneault-Fourrey C."/>
            <person name="Joly D.L."/>
            <person name="Hacquard S."/>
            <person name="Amselem J."/>
            <person name="Cantarel B.L."/>
            <person name="Chiu R."/>
            <person name="Coutinho P.M."/>
            <person name="Feau N."/>
            <person name="Field M."/>
            <person name="Frey P."/>
            <person name="Gelhaye E."/>
            <person name="Goldberg J."/>
            <person name="Grabherr M.G."/>
            <person name="Kodira C.D."/>
            <person name="Kohler A."/>
            <person name="Kuees U."/>
            <person name="Lindquist E.A."/>
            <person name="Lucas S.M."/>
            <person name="Mago R."/>
            <person name="Mauceli E."/>
            <person name="Morin E."/>
            <person name="Murat C."/>
            <person name="Pangilinan J.L."/>
            <person name="Park R."/>
            <person name="Pearson M."/>
            <person name="Quesneville H."/>
            <person name="Rouhier N."/>
            <person name="Sakthikumar S."/>
            <person name="Salamov A.A."/>
            <person name="Schmutz J."/>
            <person name="Selles B."/>
            <person name="Shapiro H."/>
            <person name="Tanguay P."/>
            <person name="Tuskan G.A."/>
            <person name="Henrissat B."/>
            <person name="Van de Peer Y."/>
            <person name="Rouze P."/>
            <person name="Ellis J.G."/>
            <person name="Dodds P.N."/>
            <person name="Schein J.E."/>
            <person name="Zhong S."/>
            <person name="Hamelin R.C."/>
            <person name="Grigoriev I.V."/>
            <person name="Szabo L.J."/>
            <person name="Martin F."/>
        </authorList>
    </citation>
    <scope>NUCLEOTIDE SEQUENCE [LARGE SCALE GENOMIC DNA]</scope>
    <source>
        <strain evidence="3">98AG31 / pathotype 3-4-7</strain>
    </source>
</reference>
<dbReference type="Proteomes" id="UP000001072">
    <property type="component" value="Unassembled WGS sequence"/>
</dbReference>
<protein>
    <recommendedName>
        <fullName evidence="1">Opine dehydrogenase domain-containing protein</fullName>
    </recommendedName>
</protein>
<dbReference type="GeneID" id="18921676"/>
<keyword evidence="3" id="KW-1185">Reference proteome</keyword>
<evidence type="ECO:0000259" key="1">
    <source>
        <dbReference type="Pfam" id="PF02317"/>
    </source>
</evidence>
<dbReference type="InParanoid" id="F4R8B0"/>
<dbReference type="VEuPathDB" id="FungiDB:MELLADRAFT_102435"/>
<evidence type="ECO:0000313" key="3">
    <source>
        <dbReference type="Proteomes" id="UP000001072"/>
    </source>
</evidence>
<dbReference type="EMBL" id="GL883092">
    <property type="protein sequence ID" value="EGG11641.1"/>
    <property type="molecule type" value="Genomic_DNA"/>
</dbReference>
<proteinExistence type="predicted"/>
<dbReference type="InterPro" id="IPR008927">
    <property type="entry name" value="6-PGluconate_DH-like_C_sf"/>
</dbReference>
<dbReference type="RefSeq" id="XP_007405276.1">
    <property type="nucleotide sequence ID" value="XM_007405214.1"/>
</dbReference>
<feature type="domain" description="Opine dehydrogenase" evidence="1">
    <location>
        <begin position="189"/>
        <end position="338"/>
    </location>
</feature>
<dbReference type="GO" id="GO:0016491">
    <property type="term" value="F:oxidoreductase activity"/>
    <property type="evidence" value="ECO:0007669"/>
    <property type="project" value="InterPro"/>
</dbReference>
<dbReference type="InterPro" id="IPR013328">
    <property type="entry name" value="6PGD_dom2"/>
</dbReference>
<dbReference type="InterPro" id="IPR003421">
    <property type="entry name" value="Opine_DH"/>
</dbReference>
<dbReference type="KEGG" id="mlr:MELLADRAFT_102435"/>
<dbReference type="HOGENOM" id="CLU_056511_0_0_1"/>